<name>A0ACB7PHJ0_9PEZI</name>
<reference evidence="1 2" key="1">
    <citation type="journal article" date="2021" name="Nat. Commun.">
        <title>Genetic determinants of endophytism in the Arabidopsis root mycobiome.</title>
        <authorList>
            <person name="Mesny F."/>
            <person name="Miyauchi S."/>
            <person name="Thiergart T."/>
            <person name="Pickel B."/>
            <person name="Atanasova L."/>
            <person name="Karlsson M."/>
            <person name="Huettel B."/>
            <person name="Barry K.W."/>
            <person name="Haridas S."/>
            <person name="Chen C."/>
            <person name="Bauer D."/>
            <person name="Andreopoulos W."/>
            <person name="Pangilinan J."/>
            <person name="LaButti K."/>
            <person name="Riley R."/>
            <person name="Lipzen A."/>
            <person name="Clum A."/>
            <person name="Drula E."/>
            <person name="Henrissat B."/>
            <person name="Kohler A."/>
            <person name="Grigoriev I.V."/>
            <person name="Martin F.M."/>
            <person name="Hacquard S."/>
        </authorList>
    </citation>
    <scope>NUCLEOTIDE SEQUENCE [LARGE SCALE GENOMIC DNA]</scope>
    <source>
        <strain evidence="1 2">MPI-SDFR-AT-0079</strain>
    </source>
</reference>
<gene>
    <name evidence="1" type="ORF">F5144DRAFT_525484</name>
</gene>
<evidence type="ECO:0000313" key="2">
    <source>
        <dbReference type="Proteomes" id="UP000724584"/>
    </source>
</evidence>
<evidence type="ECO:0000313" key="1">
    <source>
        <dbReference type="EMBL" id="KAH6640166.1"/>
    </source>
</evidence>
<comment type="caution">
    <text evidence="1">The sequence shown here is derived from an EMBL/GenBank/DDBJ whole genome shotgun (WGS) entry which is preliminary data.</text>
</comment>
<dbReference type="EMBL" id="JAGIZQ010000002">
    <property type="protein sequence ID" value="KAH6640166.1"/>
    <property type="molecule type" value="Genomic_DNA"/>
</dbReference>
<sequence length="400" mass="43111">MAAANSDAGLSIVDHDKGPTILATSVAVTAVSTLFVGARLFTRAHIIKKLYLDDYFIFISMICSWVTVAISTKAVSYGSGRHAALLTEDQLSHAILYTMVAFLPGILSFGVPKLAVVALLTRMLNPSRVHAIIMWAIAIICLLSLMGCVGILFGQCTPTHSMWTFSVKGKCWSPMILVNYSIYAGSFSAFADLYFAVYPAIVLCNLQLNLRKKIALSCALGIGSVATAVAIYKCTRIPGLASPDFVYDTADLTIWTAIEGSTLMIATSIPILKPLMDLIFGRRTFSSDESGNKYQKYGPSRSGQGESGMELSKRSRNRGGATDTAISQFETAVDAASCEEGRKSADQDSQTNIMSSTRDDPLPSTPSTPPLGAIRRTDRVTVTTSYGEDSQKGYPVNRWG</sequence>
<organism evidence="1 2">
    <name type="scientific">Chaetomium tenue</name>
    <dbReference type="NCBI Taxonomy" id="1854479"/>
    <lineage>
        <taxon>Eukaryota</taxon>
        <taxon>Fungi</taxon>
        <taxon>Dikarya</taxon>
        <taxon>Ascomycota</taxon>
        <taxon>Pezizomycotina</taxon>
        <taxon>Sordariomycetes</taxon>
        <taxon>Sordariomycetidae</taxon>
        <taxon>Sordariales</taxon>
        <taxon>Chaetomiaceae</taxon>
        <taxon>Chaetomium</taxon>
    </lineage>
</organism>
<accession>A0ACB7PHJ0</accession>
<protein>
    <submittedName>
        <fullName evidence="1">Uncharacterized protein</fullName>
    </submittedName>
</protein>
<proteinExistence type="predicted"/>
<dbReference type="Proteomes" id="UP000724584">
    <property type="component" value="Unassembled WGS sequence"/>
</dbReference>
<keyword evidence="2" id="KW-1185">Reference proteome</keyword>